<reference evidence="5" key="1">
    <citation type="journal article" date="2021" name="Genome Biol. Evol.">
        <title>The assembled and annotated genome of the fairy-ring fungus Marasmius oreades.</title>
        <authorList>
            <person name="Hiltunen M."/>
            <person name="Ament-Velasquez S.L."/>
            <person name="Johannesson H."/>
        </authorList>
    </citation>
    <scope>NUCLEOTIDE SEQUENCE</scope>
    <source>
        <strain evidence="5">03SP1</strain>
    </source>
</reference>
<comment type="subcellular location">
    <subcellularLocation>
        <location evidence="1">Nucleus</location>
    </subcellularLocation>
</comment>
<feature type="compositionally biased region" description="Low complexity" evidence="3">
    <location>
        <begin position="636"/>
        <end position="651"/>
    </location>
</feature>
<dbReference type="PANTHER" id="PTHR37534:SF46">
    <property type="entry name" value="ZN(II)2CYS6 TRANSCRIPTION FACTOR (EUROFUNG)"/>
    <property type="match status" value="1"/>
</dbReference>
<dbReference type="InterPro" id="IPR001138">
    <property type="entry name" value="Zn2Cys6_DnaBD"/>
</dbReference>
<sequence length="1112" mass="123976">MGIVVQESQIYGSTLYCLGHGCPLWIPEPNNALSDKYQETGVRIGDVGTLTSDGGFDFVFNVCCSSDDPINQFGVPRGFRPMNWDGSKREISNRFRPGIPILSRGAKTWNLDVGGALSAFGLLVGAGGGIKIQFSEEKGAVVMPPKGADRTDCQNLAVFREYAKMNSPSWYEFINGTLGREVDNGAIYFITGFDKTNRWENAVIQDQSRERGCELIFTTSGLAGDGHLRLSSSSMSMSISSRCSPDGNPHQNQSLFIRGFRIAMRRKVIFNSSAVEVKSTQNLSPEDLFGRKGGGGSPFSRSSSTSSGSASAMETISSSSSSPTFRSSQRGSSPASDTSYDTISSEGTEEPGFQLYHPLNYINQYILESNHEVEVVITHDNDWISLLKDEDIEMPIGSTLVNRLHELLLHTKVVDRCAYLDLSRTVQEKAGTGEECTDEIPTKHQRNELPHAPASTNDRAGCWTCRIRRKRCDMERLEDNSCRTCKRLVIECLGWGAKQPDWMRNKQAVDDYKASIKAQLNRKGLSHGPPRPSTKPTAQASTGTTRAPGRSPRADSMLTSRSSYPRSFSPYRNTPDHSWNPSSSYPYPGSPPTPHFDHLTTFRLDLETTGIRSPELGIARRSGEGLSLGGGDYNTPDYSRNPSSSYSSYPYPVSPPTPHVDHTTFRLDLETTGIRSPELGVARRSEEGLSLSGGDLQTTPNIPVLSSQNSIQESHVMNYFDNFRRVPCVMSNHPILNTTFEFIAQDPRSALTNAVCALTNFHDTRSRVAQGLEAPYPNPEHSEAEYFYYEAFSQLVNIRGSYTETDVFAALHLVCYSQLSGGSTDWQPVLGIAFKWIERLGLLNKGNSEMLGMMSSAGQLSVKCIMMIDIISSVTLLRPPKYFNLYQRLLLMDNSNSLQPGGMQMEALSGCPDEAWLAIAEVSMLTSWKELEERKGSLSLRELVIRGDDIERWLRVHIGTTTTSWNTDPLPPKHMYRANVETTLLTDEVREVIANIFRETALLYLHTVVQGPSFTGREVRSSVDNIFRMMRQLEPSEADRTLIFPICLAGCMSDDSTHRDFFKGRLRAHDETIGNFMKVRLLMEGVWQRRDVGELVDWREEMRDRSFNLLLI</sequence>
<feature type="region of interest" description="Disordered" evidence="3">
    <location>
        <begin position="621"/>
        <end position="651"/>
    </location>
</feature>
<feature type="compositionally biased region" description="Low complexity" evidence="3">
    <location>
        <begin position="298"/>
        <end position="333"/>
    </location>
</feature>
<evidence type="ECO:0000256" key="2">
    <source>
        <dbReference type="ARBA" id="ARBA00023242"/>
    </source>
</evidence>
<feature type="compositionally biased region" description="Polar residues" evidence="3">
    <location>
        <begin position="334"/>
        <end position="346"/>
    </location>
</feature>
<dbReference type="GeneID" id="66079990"/>
<proteinExistence type="predicted"/>
<dbReference type="GO" id="GO:0005634">
    <property type="term" value="C:nucleus"/>
    <property type="evidence" value="ECO:0007669"/>
    <property type="project" value="UniProtKB-SubCell"/>
</dbReference>
<organism evidence="5 6">
    <name type="scientific">Marasmius oreades</name>
    <name type="common">fairy-ring Marasmius</name>
    <dbReference type="NCBI Taxonomy" id="181124"/>
    <lineage>
        <taxon>Eukaryota</taxon>
        <taxon>Fungi</taxon>
        <taxon>Dikarya</taxon>
        <taxon>Basidiomycota</taxon>
        <taxon>Agaricomycotina</taxon>
        <taxon>Agaricomycetes</taxon>
        <taxon>Agaricomycetidae</taxon>
        <taxon>Agaricales</taxon>
        <taxon>Marasmiineae</taxon>
        <taxon>Marasmiaceae</taxon>
        <taxon>Marasmius</taxon>
    </lineage>
</organism>
<keyword evidence="6" id="KW-1185">Reference proteome</keyword>
<dbReference type="EMBL" id="CM032187">
    <property type="protein sequence ID" value="KAG7089214.1"/>
    <property type="molecule type" value="Genomic_DNA"/>
</dbReference>
<dbReference type="InterPro" id="IPR021858">
    <property type="entry name" value="Fun_TF"/>
</dbReference>
<dbReference type="OrthoDB" id="5419315at2759"/>
<dbReference type="AlphaFoldDB" id="A0A9P7RT03"/>
<feature type="domain" description="Zn(2)-C6 fungal-type" evidence="4">
    <location>
        <begin position="461"/>
        <end position="492"/>
    </location>
</feature>
<keyword evidence="2" id="KW-0539">Nucleus</keyword>
<dbReference type="CDD" id="cd00067">
    <property type="entry name" value="GAL4"/>
    <property type="match status" value="1"/>
</dbReference>
<dbReference type="RefSeq" id="XP_043005684.1">
    <property type="nucleotide sequence ID" value="XM_043155902.1"/>
</dbReference>
<dbReference type="SUPFAM" id="SSF57701">
    <property type="entry name" value="Zn2/Cys6 DNA-binding domain"/>
    <property type="match status" value="1"/>
</dbReference>
<evidence type="ECO:0000256" key="1">
    <source>
        <dbReference type="ARBA" id="ARBA00004123"/>
    </source>
</evidence>
<gene>
    <name evidence="5" type="ORF">E1B28_010915</name>
</gene>
<dbReference type="InterPro" id="IPR036864">
    <property type="entry name" value="Zn2-C6_fun-type_DNA-bd_sf"/>
</dbReference>
<dbReference type="Proteomes" id="UP001049176">
    <property type="component" value="Chromosome 7"/>
</dbReference>
<dbReference type="Pfam" id="PF11951">
    <property type="entry name" value="Fungal_trans_2"/>
    <property type="match status" value="1"/>
</dbReference>
<feature type="compositionally biased region" description="Low complexity" evidence="3">
    <location>
        <begin position="560"/>
        <end position="572"/>
    </location>
</feature>
<feature type="compositionally biased region" description="Polar residues" evidence="3">
    <location>
        <begin position="534"/>
        <end position="545"/>
    </location>
</feature>
<feature type="region of interest" description="Disordered" evidence="3">
    <location>
        <begin position="284"/>
        <end position="351"/>
    </location>
</feature>
<evidence type="ECO:0000259" key="4">
    <source>
        <dbReference type="PROSITE" id="PS50048"/>
    </source>
</evidence>
<name>A0A9P7RT03_9AGAR</name>
<accession>A0A9P7RT03</accession>
<dbReference type="PROSITE" id="PS50048">
    <property type="entry name" value="ZN2_CY6_FUNGAL_2"/>
    <property type="match status" value="1"/>
</dbReference>
<evidence type="ECO:0000256" key="3">
    <source>
        <dbReference type="SAM" id="MobiDB-lite"/>
    </source>
</evidence>
<evidence type="ECO:0000313" key="5">
    <source>
        <dbReference type="EMBL" id="KAG7089214.1"/>
    </source>
</evidence>
<protein>
    <recommendedName>
        <fullName evidence="4">Zn(2)-C6 fungal-type domain-containing protein</fullName>
    </recommendedName>
</protein>
<feature type="region of interest" description="Disordered" evidence="3">
    <location>
        <begin position="521"/>
        <end position="594"/>
    </location>
</feature>
<evidence type="ECO:0000313" key="6">
    <source>
        <dbReference type="Proteomes" id="UP001049176"/>
    </source>
</evidence>
<dbReference type="GO" id="GO:0008270">
    <property type="term" value="F:zinc ion binding"/>
    <property type="evidence" value="ECO:0007669"/>
    <property type="project" value="InterPro"/>
</dbReference>
<comment type="caution">
    <text evidence="5">The sequence shown here is derived from an EMBL/GenBank/DDBJ whole genome shotgun (WGS) entry which is preliminary data.</text>
</comment>
<dbReference type="PROSITE" id="PS00463">
    <property type="entry name" value="ZN2_CY6_FUNGAL_1"/>
    <property type="match status" value="1"/>
</dbReference>
<dbReference type="PANTHER" id="PTHR37534">
    <property type="entry name" value="TRANSCRIPTIONAL ACTIVATOR PROTEIN UGA3"/>
    <property type="match status" value="1"/>
</dbReference>
<dbReference type="GO" id="GO:0000981">
    <property type="term" value="F:DNA-binding transcription factor activity, RNA polymerase II-specific"/>
    <property type="evidence" value="ECO:0007669"/>
    <property type="project" value="InterPro"/>
</dbReference>